<evidence type="ECO:0000313" key="2">
    <source>
        <dbReference type="Proteomes" id="UP000198697"/>
    </source>
</evidence>
<dbReference type="Proteomes" id="UP000198697">
    <property type="component" value="Unassembled WGS sequence"/>
</dbReference>
<reference evidence="2" key="1">
    <citation type="submission" date="2016-10" db="EMBL/GenBank/DDBJ databases">
        <authorList>
            <person name="Varghese N."/>
            <person name="Submissions S."/>
        </authorList>
    </citation>
    <scope>NUCLEOTIDE SEQUENCE [LARGE SCALE GENOMIC DNA]</scope>
    <source>
        <strain evidence="2">DSM 15310</strain>
    </source>
</reference>
<sequence length="107" mass="11894">MEVNELTDKPADFLRTLRIDVRVSPDEKQELQDKAKAAGYQKVSAYLRDVGRGVEVKESISPELRRQLVGIGTDLHQLAQLAKAGKSLEGHEPQLLKALAILRAHLL</sequence>
<dbReference type="InterPro" id="IPR053842">
    <property type="entry name" value="NikA-like"/>
</dbReference>
<dbReference type="RefSeq" id="WP_092773690.1">
    <property type="nucleotide sequence ID" value="NZ_FOHS01000005.1"/>
</dbReference>
<gene>
    <name evidence="1" type="ORF">SAMN04487998_3349</name>
</gene>
<proteinExistence type="predicted"/>
<name>A0A1I0IK08_9BACT</name>
<organism evidence="1 2">
    <name type="scientific">Hymenobacter actinosclerus</name>
    <dbReference type="NCBI Taxonomy" id="82805"/>
    <lineage>
        <taxon>Bacteria</taxon>
        <taxon>Pseudomonadati</taxon>
        <taxon>Bacteroidota</taxon>
        <taxon>Cytophagia</taxon>
        <taxon>Cytophagales</taxon>
        <taxon>Hymenobacteraceae</taxon>
        <taxon>Hymenobacter</taxon>
    </lineage>
</organism>
<dbReference type="AlphaFoldDB" id="A0A1I0IK08"/>
<protein>
    <submittedName>
        <fullName evidence="1">Uncharacterized protein</fullName>
    </submittedName>
</protein>
<dbReference type="OrthoDB" id="884463at2"/>
<keyword evidence="2" id="KW-1185">Reference proteome</keyword>
<dbReference type="Pfam" id="PF21983">
    <property type="entry name" value="NikA-like"/>
    <property type="match status" value="1"/>
</dbReference>
<evidence type="ECO:0000313" key="1">
    <source>
        <dbReference type="EMBL" id="SET97383.1"/>
    </source>
</evidence>
<dbReference type="EMBL" id="FOHS01000005">
    <property type="protein sequence ID" value="SET97383.1"/>
    <property type="molecule type" value="Genomic_DNA"/>
</dbReference>
<accession>A0A1I0IK08</accession>
<dbReference type="STRING" id="82805.SAMN04487998_3349"/>